<proteinExistence type="predicted"/>
<sequence>MTQAANAIRRALIVIDVQQEYFSGALPITHPPVSTSMPNIARAMDAAHASGIPVIVVQHSLPAGAPAFAPGSESWALHPEVAQRPADLRFEKNLPSAFAGTSLDAWLRDHQINTLVVAGYMTHNCNASTVFEAFHTGYSVEVLSDATGALAYMNAAGSASAEEIHRVFSVVFHSNFAAVASTAQWLDAVAAGLPLQKDNVPASNQRARAVRPCSITS</sequence>
<dbReference type="Pfam" id="PF00857">
    <property type="entry name" value="Isochorismatase"/>
    <property type="match status" value="1"/>
</dbReference>
<dbReference type="AlphaFoldDB" id="A0A3R8T6X1"/>
<keyword evidence="4" id="KW-1185">Reference proteome</keyword>
<dbReference type="InterPro" id="IPR050272">
    <property type="entry name" value="Isochorismatase-like_hydrls"/>
</dbReference>
<dbReference type="Proteomes" id="UP000269265">
    <property type="component" value="Unassembled WGS sequence"/>
</dbReference>
<reference evidence="3 4" key="1">
    <citation type="submission" date="2018-12" db="EMBL/GenBank/DDBJ databases">
        <title>The whole draft genome of Aquabacterium sp. SJQ9.</title>
        <authorList>
            <person name="Sun L."/>
            <person name="Gao X."/>
            <person name="Chen W."/>
            <person name="Huang K."/>
        </authorList>
    </citation>
    <scope>NUCLEOTIDE SEQUENCE [LARGE SCALE GENOMIC DNA]</scope>
    <source>
        <strain evidence="3 4">SJQ9</strain>
    </source>
</reference>
<feature type="domain" description="Isochorismatase-like" evidence="2">
    <location>
        <begin position="11"/>
        <end position="151"/>
    </location>
</feature>
<dbReference type="OrthoDB" id="5360912at2"/>
<organism evidence="3 4">
    <name type="scientific">Aquabacterium soli</name>
    <dbReference type="NCBI Taxonomy" id="2493092"/>
    <lineage>
        <taxon>Bacteria</taxon>
        <taxon>Pseudomonadati</taxon>
        <taxon>Pseudomonadota</taxon>
        <taxon>Betaproteobacteria</taxon>
        <taxon>Burkholderiales</taxon>
        <taxon>Aquabacterium</taxon>
    </lineage>
</organism>
<evidence type="ECO:0000259" key="2">
    <source>
        <dbReference type="Pfam" id="PF00857"/>
    </source>
</evidence>
<dbReference type="GO" id="GO:0016787">
    <property type="term" value="F:hydrolase activity"/>
    <property type="evidence" value="ECO:0007669"/>
    <property type="project" value="UniProtKB-KW"/>
</dbReference>
<dbReference type="Gene3D" id="3.40.50.850">
    <property type="entry name" value="Isochorismatase-like"/>
    <property type="match status" value="1"/>
</dbReference>
<name>A0A3R8T6X1_9BURK</name>
<dbReference type="InterPro" id="IPR036380">
    <property type="entry name" value="Isochorismatase-like_sf"/>
</dbReference>
<comment type="caution">
    <text evidence="3">The sequence shown here is derived from an EMBL/GenBank/DDBJ whole genome shotgun (WGS) entry which is preliminary data.</text>
</comment>
<protein>
    <submittedName>
        <fullName evidence="3">Cysteine hydrolase</fullName>
    </submittedName>
</protein>
<dbReference type="EMBL" id="RSED01000003">
    <property type="protein sequence ID" value="RRS05500.1"/>
    <property type="molecule type" value="Genomic_DNA"/>
</dbReference>
<dbReference type="CDD" id="cd01014">
    <property type="entry name" value="nicotinamidase_related"/>
    <property type="match status" value="1"/>
</dbReference>
<evidence type="ECO:0000256" key="1">
    <source>
        <dbReference type="ARBA" id="ARBA00022801"/>
    </source>
</evidence>
<gene>
    <name evidence="3" type="ORF">EIP75_04645</name>
</gene>
<dbReference type="SUPFAM" id="SSF52499">
    <property type="entry name" value="Isochorismatase-like hydrolases"/>
    <property type="match status" value="1"/>
</dbReference>
<evidence type="ECO:0000313" key="4">
    <source>
        <dbReference type="Proteomes" id="UP000269265"/>
    </source>
</evidence>
<evidence type="ECO:0000313" key="3">
    <source>
        <dbReference type="EMBL" id="RRS05500.1"/>
    </source>
</evidence>
<dbReference type="PANTHER" id="PTHR43540:SF6">
    <property type="entry name" value="ISOCHORISMATASE-LIKE DOMAIN-CONTAINING PROTEIN"/>
    <property type="match status" value="1"/>
</dbReference>
<accession>A0A3R8T6X1</accession>
<dbReference type="InterPro" id="IPR000868">
    <property type="entry name" value="Isochorismatase-like_dom"/>
</dbReference>
<dbReference type="PANTHER" id="PTHR43540">
    <property type="entry name" value="PEROXYUREIDOACRYLATE/UREIDOACRYLATE AMIDOHYDROLASE-RELATED"/>
    <property type="match status" value="1"/>
</dbReference>
<keyword evidence="1 3" id="KW-0378">Hydrolase</keyword>
<dbReference type="RefSeq" id="WP_125242068.1">
    <property type="nucleotide sequence ID" value="NZ_RSED01000003.1"/>
</dbReference>